<organism evidence="2 3">
    <name type="scientific">Castilleja foliolosa</name>
    <dbReference type="NCBI Taxonomy" id="1961234"/>
    <lineage>
        <taxon>Eukaryota</taxon>
        <taxon>Viridiplantae</taxon>
        <taxon>Streptophyta</taxon>
        <taxon>Embryophyta</taxon>
        <taxon>Tracheophyta</taxon>
        <taxon>Spermatophyta</taxon>
        <taxon>Magnoliopsida</taxon>
        <taxon>eudicotyledons</taxon>
        <taxon>Gunneridae</taxon>
        <taxon>Pentapetalae</taxon>
        <taxon>asterids</taxon>
        <taxon>lamiids</taxon>
        <taxon>Lamiales</taxon>
        <taxon>Orobanchaceae</taxon>
        <taxon>Pedicularideae</taxon>
        <taxon>Castillejinae</taxon>
        <taxon>Castilleja</taxon>
    </lineage>
</organism>
<sequence>MEKQAAKSKSKILSFLPKASQLAAVSFQNPSFSPGRDKRPDIASHKLRTHNNRKTFSGPIVSMIPSEARRRSKNSETTQDPISPIVSCMGQIKHKNRIISKIRPEYPVSDSGPKKKPSGIKNFFGSGRKADNKASVTERAPCLSKMTRFASGRESKLANFDWATARIVPEDKDNGFCSAGYSDDIDDVIIIPVSAPIIGAGTRDGGGLRMEPRKEINLWKRRTMAQPEPLQLSWLDHKKILMK</sequence>
<dbReference type="InterPro" id="IPR038796">
    <property type="entry name" value="At1g76070-like"/>
</dbReference>
<proteinExistence type="predicted"/>
<evidence type="ECO:0000313" key="3">
    <source>
        <dbReference type="Proteomes" id="UP001632038"/>
    </source>
</evidence>
<protein>
    <recommendedName>
        <fullName evidence="4">Syringolide-induced protein 14-1-1</fullName>
    </recommendedName>
</protein>
<accession>A0ABD3DFC7</accession>
<comment type="caution">
    <text evidence="2">The sequence shown here is derived from an EMBL/GenBank/DDBJ whole genome shotgun (WGS) entry which is preliminary data.</text>
</comment>
<feature type="region of interest" description="Disordered" evidence="1">
    <location>
        <begin position="105"/>
        <end position="134"/>
    </location>
</feature>
<gene>
    <name evidence="2" type="ORF">CASFOL_016006</name>
</gene>
<dbReference type="AlphaFoldDB" id="A0ABD3DFC7"/>
<dbReference type="PANTHER" id="PTHR34779">
    <property type="entry name" value="OS09G0542900 PROTEIN"/>
    <property type="match status" value="1"/>
</dbReference>
<reference evidence="3" key="1">
    <citation type="journal article" date="2024" name="IScience">
        <title>Strigolactones Initiate the Formation of Haustorium-like Structures in Castilleja.</title>
        <authorList>
            <person name="Buerger M."/>
            <person name="Peterson D."/>
            <person name="Chory J."/>
        </authorList>
    </citation>
    <scope>NUCLEOTIDE SEQUENCE [LARGE SCALE GENOMIC DNA]</scope>
</reference>
<feature type="region of interest" description="Disordered" evidence="1">
    <location>
        <begin position="28"/>
        <end position="84"/>
    </location>
</feature>
<dbReference type="PANTHER" id="PTHR34779:SF1">
    <property type="entry name" value="OS09G0542900 PROTEIN"/>
    <property type="match status" value="1"/>
</dbReference>
<evidence type="ECO:0000256" key="1">
    <source>
        <dbReference type="SAM" id="MobiDB-lite"/>
    </source>
</evidence>
<dbReference type="EMBL" id="JAVIJP010000017">
    <property type="protein sequence ID" value="KAL3641038.1"/>
    <property type="molecule type" value="Genomic_DNA"/>
</dbReference>
<feature type="compositionally biased region" description="Basic and acidic residues" evidence="1">
    <location>
        <begin position="35"/>
        <end position="44"/>
    </location>
</feature>
<evidence type="ECO:0000313" key="2">
    <source>
        <dbReference type="EMBL" id="KAL3641038.1"/>
    </source>
</evidence>
<dbReference type="Proteomes" id="UP001632038">
    <property type="component" value="Unassembled WGS sequence"/>
</dbReference>
<name>A0ABD3DFC7_9LAMI</name>
<keyword evidence="3" id="KW-1185">Reference proteome</keyword>
<evidence type="ECO:0008006" key="4">
    <source>
        <dbReference type="Google" id="ProtNLM"/>
    </source>
</evidence>